<reference evidence="1" key="1">
    <citation type="submission" date="2022-04" db="EMBL/GenBank/DDBJ databases">
        <title>Mucilaginibacter sp. RS28 isolated from freshwater.</title>
        <authorList>
            <person name="Ko S.-R."/>
        </authorList>
    </citation>
    <scope>NUCLEOTIDE SEQUENCE</scope>
    <source>
        <strain evidence="1">RS28</strain>
    </source>
</reference>
<comment type="caution">
    <text evidence="1">The sequence shown here is derived from an EMBL/GenBank/DDBJ whole genome shotgun (WGS) entry which is preliminary data.</text>
</comment>
<dbReference type="RefSeq" id="WP_245129744.1">
    <property type="nucleotide sequence ID" value="NZ_JALJEJ010000003.1"/>
</dbReference>
<dbReference type="AlphaFoldDB" id="A0A9X1X3J3"/>
<protein>
    <submittedName>
        <fullName evidence="1">Uncharacterized protein</fullName>
    </submittedName>
</protein>
<name>A0A9X1X3J3_9SPHI</name>
<proteinExistence type="predicted"/>
<organism evidence="1 2">
    <name type="scientific">Mucilaginibacter straminoryzae</name>
    <dbReference type="NCBI Taxonomy" id="2932774"/>
    <lineage>
        <taxon>Bacteria</taxon>
        <taxon>Pseudomonadati</taxon>
        <taxon>Bacteroidota</taxon>
        <taxon>Sphingobacteriia</taxon>
        <taxon>Sphingobacteriales</taxon>
        <taxon>Sphingobacteriaceae</taxon>
        <taxon>Mucilaginibacter</taxon>
    </lineage>
</organism>
<accession>A0A9X1X3J3</accession>
<dbReference type="Proteomes" id="UP001139450">
    <property type="component" value="Unassembled WGS sequence"/>
</dbReference>
<dbReference type="EMBL" id="JALJEJ010000003">
    <property type="protein sequence ID" value="MCJ8209916.1"/>
    <property type="molecule type" value="Genomic_DNA"/>
</dbReference>
<gene>
    <name evidence="1" type="ORF">MUY27_09360</name>
</gene>
<evidence type="ECO:0000313" key="2">
    <source>
        <dbReference type="Proteomes" id="UP001139450"/>
    </source>
</evidence>
<sequence length="224" mass="24092">MRSILIILLLMLVVVSAKSQKWQPGYFMDIKNNRMDGLINPNPGGKSPVKDEGFIAFKTNKDANEIKLSCSDLKWFVAGKDSFVVAHPPNGVNWAHELDFVKVALDEQLKLYVLNGSSGKGSGSGVHFSPGFGLGVGGGSYAGGGVGISLGGGGGNGGRSKAVYYFGVNTAELTELNYQNFEDVMSEIMGDEPEVVEQIKAHRFGMGNLDKLINYFKQVKASHQ</sequence>
<evidence type="ECO:0000313" key="1">
    <source>
        <dbReference type="EMBL" id="MCJ8209916.1"/>
    </source>
</evidence>
<keyword evidence="2" id="KW-1185">Reference proteome</keyword>